<keyword evidence="1" id="KW-0175">Coiled coil</keyword>
<reference evidence="3" key="1">
    <citation type="submission" date="2020-10" db="EMBL/GenBank/DDBJ databases">
        <authorList>
            <person name="Gilroy R."/>
        </authorList>
    </citation>
    <scope>NUCLEOTIDE SEQUENCE</scope>
    <source>
        <strain evidence="3">ChiSjej4B22-8349</strain>
    </source>
</reference>
<evidence type="ECO:0000313" key="4">
    <source>
        <dbReference type="Proteomes" id="UP000824130"/>
    </source>
</evidence>
<dbReference type="Gene3D" id="1.20.120.680">
    <property type="entry name" value="Formiminotetrahydrofolate cyclodeaminase monomer, up-and-down helical bundle"/>
    <property type="match status" value="1"/>
</dbReference>
<proteinExistence type="predicted"/>
<dbReference type="GO" id="GO:0003824">
    <property type="term" value="F:catalytic activity"/>
    <property type="evidence" value="ECO:0007669"/>
    <property type="project" value="InterPro"/>
</dbReference>
<gene>
    <name evidence="3" type="ORF">IAD25_06130</name>
</gene>
<accession>A0A9D1N7S0</accession>
<dbReference type="AlphaFoldDB" id="A0A9D1N7S0"/>
<dbReference type="InterPro" id="IPR036178">
    <property type="entry name" value="Formintransfe-cycloase-like_sf"/>
</dbReference>
<dbReference type="Proteomes" id="UP000824130">
    <property type="component" value="Unassembled WGS sequence"/>
</dbReference>
<reference evidence="3" key="2">
    <citation type="journal article" date="2021" name="PeerJ">
        <title>Extensive microbial diversity within the chicken gut microbiome revealed by metagenomics and culture.</title>
        <authorList>
            <person name="Gilroy R."/>
            <person name="Ravi A."/>
            <person name="Getino M."/>
            <person name="Pursley I."/>
            <person name="Horton D.L."/>
            <person name="Alikhan N.F."/>
            <person name="Baker D."/>
            <person name="Gharbi K."/>
            <person name="Hall N."/>
            <person name="Watson M."/>
            <person name="Adriaenssens E.M."/>
            <person name="Foster-Nyarko E."/>
            <person name="Jarju S."/>
            <person name="Secka A."/>
            <person name="Antonio M."/>
            <person name="Oren A."/>
            <person name="Chaudhuri R.R."/>
            <person name="La Ragione R."/>
            <person name="Hildebrand F."/>
            <person name="Pallen M.J."/>
        </authorList>
    </citation>
    <scope>NUCLEOTIDE SEQUENCE</scope>
    <source>
        <strain evidence="3">ChiSjej4B22-8349</strain>
    </source>
</reference>
<evidence type="ECO:0000256" key="1">
    <source>
        <dbReference type="SAM" id="Coils"/>
    </source>
</evidence>
<dbReference type="Pfam" id="PF04961">
    <property type="entry name" value="FTCD_C"/>
    <property type="match status" value="1"/>
</dbReference>
<name>A0A9D1N7S0_9FIRM</name>
<feature type="domain" description="Cyclodeaminase/cyclohydrolase" evidence="2">
    <location>
        <begin position="7"/>
        <end position="187"/>
    </location>
</feature>
<feature type="coiled-coil region" evidence="1">
    <location>
        <begin position="52"/>
        <end position="114"/>
    </location>
</feature>
<protein>
    <submittedName>
        <fullName evidence="3">Cyclodeaminase/cyclohydrolase family protein</fullName>
    </submittedName>
</protein>
<dbReference type="InterPro" id="IPR007044">
    <property type="entry name" value="Cyclodeamin/CycHdrlase"/>
</dbReference>
<sequence length="210" mass="22743">MLYTEKTCGQFVEETAGKAPVPGGGSVSALAGALGAALGRMVASLTIGKKKYADVEEEMIRLAEEADRLRQDLMDLVQADIDIFKPLSELYGMKAETEEEKKRKDELLETALNNACQVPLDIMERCGRVVELAGHFAEKGSRLAVSDAGASAILCKGAMQAASLNVYINTGSMKDRKRAEELNTACEACLDKYEKMADEVFGKVVEGLRK</sequence>
<organism evidence="3 4">
    <name type="scientific">Candidatus Allocopromorpha excrementipullorum</name>
    <dbReference type="NCBI Taxonomy" id="2840743"/>
    <lineage>
        <taxon>Bacteria</taxon>
        <taxon>Bacillati</taxon>
        <taxon>Bacillota</taxon>
        <taxon>Clostridia</taxon>
        <taxon>Eubacteriales</taxon>
        <taxon>Eubacteriaceae</taxon>
        <taxon>Eubacteriaceae incertae sedis</taxon>
        <taxon>Candidatus Allocopromorpha</taxon>
    </lineage>
</organism>
<comment type="caution">
    <text evidence="3">The sequence shown here is derived from an EMBL/GenBank/DDBJ whole genome shotgun (WGS) entry which is preliminary data.</text>
</comment>
<dbReference type="SUPFAM" id="SSF101262">
    <property type="entry name" value="Methenyltetrahydrofolate cyclohydrolase-like"/>
    <property type="match status" value="1"/>
</dbReference>
<evidence type="ECO:0000313" key="3">
    <source>
        <dbReference type="EMBL" id="HIU96277.1"/>
    </source>
</evidence>
<dbReference type="EMBL" id="DVOB01000133">
    <property type="protein sequence ID" value="HIU96277.1"/>
    <property type="molecule type" value="Genomic_DNA"/>
</dbReference>
<evidence type="ECO:0000259" key="2">
    <source>
        <dbReference type="Pfam" id="PF04961"/>
    </source>
</evidence>